<evidence type="ECO:0000256" key="1">
    <source>
        <dbReference type="ARBA" id="ARBA00008791"/>
    </source>
</evidence>
<evidence type="ECO:0000313" key="4">
    <source>
        <dbReference type="Proteomes" id="UP000644147"/>
    </source>
</evidence>
<evidence type="ECO:0000313" key="3">
    <source>
        <dbReference type="EMBL" id="MBK0402515.1"/>
    </source>
</evidence>
<dbReference type="CDD" id="cd00293">
    <property type="entry name" value="USP-like"/>
    <property type="match status" value="2"/>
</dbReference>
<sequence length="280" mass="31301">MKKILVPTDFSAEAHRAFDIATELAHLSGAEVKLLNVIEVNGTPNFSATGDTMAGGIDQVYMVKLLEVTHGQMQRMLATNRFPDVKITHEVDVDDIFHNIRKTVTDENIDLIVMGTKGADGLNEVLIGSNTEKVVRQAHCPVLTVKSNTEVFNVRNIVFPSNFREESPYVVDVLRYFQNLFNAQVHMVYINTPTTFGTSRESKNRMQDFANRFGLQNYTLNIHNDSVEEDGILHFAEEVNADLIIMATHGRTGFSHLLSGSIAEDMVNHSTLPILTCHIK</sequence>
<protein>
    <submittedName>
        <fullName evidence="3">Universal stress protein</fullName>
    </submittedName>
</protein>
<dbReference type="PANTHER" id="PTHR46268">
    <property type="entry name" value="STRESS RESPONSE PROTEIN NHAX"/>
    <property type="match status" value="1"/>
</dbReference>
<organism evidence="3 4">
    <name type="scientific">Adhaeribacter terrigena</name>
    <dbReference type="NCBI Taxonomy" id="2793070"/>
    <lineage>
        <taxon>Bacteria</taxon>
        <taxon>Pseudomonadati</taxon>
        <taxon>Bacteroidota</taxon>
        <taxon>Cytophagia</taxon>
        <taxon>Cytophagales</taxon>
        <taxon>Hymenobacteraceae</taxon>
        <taxon>Adhaeribacter</taxon>
    </lineage>
</organism>
<dbReference type="PANTHER" id="PTHR46268:SF6">
    <property type="entry name" value="UNIVERSAL STRESS PROTEIN UP12"/>
    <property type="match status" value="1"/>
</dbReference>
<dbReference type="RefSeq" id="WP_200505260.1">
    <property type="nucleotide sequence ID" value="NZ_JAEHFX010000002.1"/>
</dbReference>
<dbReference type="Pfam" id="PF00582">
    <property type="entry name" value="Usp"/>
    <property type="match status" value="2"/>
</dbReference>
<dbReference type="InterPro" id="IPR014729">
    <property type="entry name" value="Rossmann-like_a/b/a_fold"/>
</dbReference>
<dbReference type="PRINTS" id="PR01438">
    <property type="entry name" value="UNVRSLSTRESS"/>
</dbReference>
<dbReference type="Gene3D" id="3.40.50.620">
    <property type="entry name" value="HUPs"/>
    <property type="match status" value="2"/>
</dbReference>
<accession>A0ABS1C1T0</accession>
<feature type="domain" description="UspA" evidence="2">
    <location>
        <begin position="1"/>
        <end position="146"/>
    </location>
</feature>
<comment type="caution">
    <text evidence="3">The sequence shown here is derived from an EMBL/GenBank/DDBJ whole genome shotgun (WGS) entry which is preliminary data.</text>
</comment>
<feature type="domain" description="UspA" evidence="2">
    <location>
        <begin position="229"/>
        <end position="277"/>
    </location>
</feature>
<keyword evidence="4" id="KW-1185">Reference proteome</keyword>
<proteinExistence type="inferred from homology"/>
<name>A0ABS1C1T0_9BACT</name>
<reference evidence="3 4" key="1">
    <citation type="submission" date="2020-12" db="EMBL/GenBank/DDBJ databases">
        <title>Bacterial novel species Adhaeribacter sp. BT258 isolated from soil.</title>
        <authorList>
            <person name="Jung H.-Y."/>
        </authorList>
    </citation>
    <scope>NUCLEOTIDE SEQUENCE [LARGE SCALE GENOMIC DNA]</scope>
    <source>
        <strain evidence="3 4">BT258</strain>
    </source>
</reference>
<dbReference type="EMBL" id="JAEHFX010000002">
    <property type="protein sequence ID" value="MBK0402515.1"/>
    <property type="molecule type" value="Genomic_DNA"/>
</dbReference>
<dbReference type="InterPro" id="IPR006015">
    <property type="entry name" value="Universal_stress_UspA"/>
</dbReference>
<dbReference type="SUPFAM" id="SSF52402">
    <property type="entry name" value="Adenine nucleotide alpha hydrolases-like"/>
    <property type="match status" value="2"/>
</dbReference>
<evidence type="ECO:0000259" key="2">
    <source>
        <dbReference type="Pfam" id="PF00582"/>
    </source>
</evidence>
<dbReference type="InterPro" id="IPR006016">
    <property type="entry name" value="UspA"/>
</dbReference>
<dbReference type="Proteomes" id="UP000644147">
    <property type="component" value="Unassembled WGS sequence"/>
</dbReference>
<comment type="similarity">
    <text evidence="1">Belongs to the universal stress protein A family.</text>
</comment>
<gene>
    <name evidence="3" type="ORF">I5M27_05930</name>
</gene>